<reference evidence="1" key="2">
    <citation type="submission" date="2025-09" db="UniProtKB">
        <authorList>
            <consortium name="EnsemblPlants"/>
        </authorList>
    </citation>
    <scope>IDENTIFICATION</scope>
</reference>
<dbReference type="Proteomes" id="UP001732700">
    <property type="component" value="Chromosome 3A"/>
</dbReference>
<evidence type="ECO:0000313" key="1">
    <source>
        <dbReference type="EnsemblPlants" id="AVESA.00010b.r2.3AG0413680.1.CDS"/>
    </source>
</evidence>
<dbReference type="EnsemblPlants" id="AVESA.00010b.r2.3AG0413680.1">
    <property type="protein sequence ID" value="AVESA.00010b.r2.3AG0413680.1.CDS"/>
    <property type="gene ID" value="AVESA.00010b.r2.3AG0413680"/>
</dbReference>
<reference evidence="1" key="1">
    <citation type="submission" date="2021-05" db="EMBL/GenBank/DDBJ databases">
        <authorList>
            <person name="Scholz U."/>
            <person name="Mascher M."/>
            <person name="Fiebig A."/>
        </authorList>
    </citation>
    <scope>NUCLEOTIDE SEQUENCE [LARGE SCALE GENOMIC DNA]</scope>
</reference>
<evidence type="ECO:0000313" key="2">
    <source>
        <dbReference type="Proteomes" id="UP001732700"/>
    </source>
</evidence>
<organism evidence="1 2">
    <name type="scientific">Avena sativa</name>
    <name type="common">Oat</name>
    <dbReference type="NCBI Taxonomy" id="4498"/>
    <lineage>
        <taxon>Eukaryota</taxon>
        <taxon>Viridiplantae</taxon>
        <taxon>Streptophyta</taxon>
        <taxon>Embryophyta</taxon>
        <taxon>Tracheophyta</taxon>
        <taxon>Spermatophyta</taxon>
        <taxon>Magnoliopsida</taxon>
        <taxon>Liliopsida</taxon>
        <taxon>Poales</taxon>
        <taxon>Poaceae</taxon>
        <taxon>BOP clade</taxon>
        <taxon>Pooideae</taxon>
        <taxon>Poodae</taxon>
        <taxon>Poeae</taxon>
        <taxon>Poeae Chloroplast Group 1 (Aveneae type)</taxon>
        <taxon>Aveninae</taxon>
        <taxon>Avena</taxon>
    </lineage>
</organism>
<sequence>MMAAEWEAESMLSSSSEEEVEWKMPGCTVRDCVCRWHFYGSPQTPRVAPGRDCLRIPAGADPSPAWSLIVGVKDGAALRLRRLRVARSGRILGRSDYALEFFHDIQRPTGQGFSATAALAPDGRSLCILNQADNEKPQTVQLTLQPQTADDTDELHLPLPEIQGTSRCIPISTGGQFWALSATVRHGFEFSVLMRRLVPGDGWQQVGEAYKTPHIRDDSPVWGRWFLQGFAVLPLPEAKQLILVSFKQNGLFFTFAPDSGDWTRVPTDATRLLDYVPIPGRAVYVEQDQAVYMVRHNIIYAYKLTYQYDDQGRRQLRLDPPIEIDSVCPFSSCQGYGFLAHLGDRLMCSVWISLAFREPCLCDNLHAIVTTFHLHSLAHGQRGIKVLHSSFRRVDIKPKREDQEFCFLLAYEDKDSPVLLQHEGLQEDLTSSQHVGDPSKMLDCCRQNLPRKNDLRMCYLCGSDGHIARDCSLPPQERSSAMVFEPSSILQQASFPSRPVARPKPATTSIKKHLFIISQIGSQPVICPTGVRDDESLLLEGDNGTPLEPCYAADGGDGNWHFFHIGSKMHAVSSIRDDMLEFNLNKDWPLPSKRSVRRPSAADPFVVVMRVGEETIALTDTLQVFHQKVSSDGSTTWLRYVTDQSHVLRRKVVISGYVELNDHSFMVWDGVTCSCLLFDLGAKQWRVVMPWAAFEDDLLTNPTYCALNGRCVFVDGFIYTCCDGGLSAYQLLHKDHSLYLRKPIFLPFSWVEYCEGEAMCLDYAGKDVESGAILFYVVQGGCVPPENDVDIFIVEVKTKPSKRTPSNKMRPVGVDLVDRITRSSRQREVFDPRCCFAVSL</sequence>
<name>A0ACD5VDM9_AVESA</name>
<accession>A0ACD5VDM9</accession>
<proteinExistence type="predicted"/>
<keyword evidence="2" id="KW-1185">Reference proteome</keyword>
<protein>
    <submittedName>
        <fullName evidence="1">Uncharacterized protein</fullName>
    </submittedName>
</protein>